<evidence type="ECO:0000256" key="1">
    <source>
        <dbReference type="ARBA" id="ARBA00023268"/>
    </source>
</evidence>
<dbReference type="GO" id="GO:0003676">
    <property type="term" value="F:nucleic acid binding"/>
    <property type="evidence" value="ECO:0007669"/>
    <property type="project" value="InterPro"/>
</dbReference>
<comment type="caution">
    <text evidence="7">The sequence shown here is derived from an EMBL/GenBank/DDBJ whole genome shotgun (WGS) entry which is preliminary data.</text>
</comment>
<dbReference type="InterPro" id="IPR050951">
    <property type="entry name" value="Retrovirus_Pol_polyprotein"/>
</dbReference>
<feature type="domain" description="Retrotransposon gag" evidence="4">
    <location>
        <begin position="21"/>
        <end position="86"/>
    </location>
</feature>
<dbReference type="InterPro" id="IPR043502">
    <property type="entry name" value="DNA/RNA_pol_sf"/>
</dbReference>
<reference evidence="7" key="1">
    <citation type="journal article" date="2019" name="Sci. Rep.">
        <title>Draft genome of Tanacetum cinerariifolium, the natural source of mosquito coil.</title>
        <authorList>
            <person name="Yamashiro T."/>
            <person name="Shiraishi A."/>
            <person name="Satake H."/>
            <person name="Nakayama K."/>
        </authorList>
    </citation>
    <scope>NUCLEOTIDE SEQUENCE</scope>
</reference>
<dbReference type="InterPro" id="IPR036397">
    <property type="entry name" value="RNaseH_sf"/>
</dbReference>
<keyword evidence="1" id="KW-0511">Multifunctional enzyme</keyword>
<dbReference type="InterPro" id="IPR043128">
    <property type="entry name" value="Rev_trsase/Diguanyl_cyclase"/>
</dbReference>
<dbReference type="PANTHER" id="PTHR37984:SF5">
    <property type="entry name" value="PROTEIN NYNRIN-LIKE"/>
    <property type="match status" value="1"/>
</dbReference>
<organism evidence="7">
    <name type="scientific">Tanacetum cinerariifolium</name>
    <name type="common">Dalmatian daisy</name>
    <name type="synonym">Chrysanthemum cinerariifolium</name>
    <dbReference type="NCBI Taxonomy" id="118510"/>
    <lineage>
        <taxon>Eukaryota</taxon>
        <taxon>Viridiplantae</taxon>
        <taxon>Streptophyta</taxon>
        <taxon>Embryophyta</taxon>
        <taxon>Tracheophyta</taxon>
        <taxon>Spermatophyta</taxon>
        <taxon>Magnoliopsida</taxon>
        <taxon>eudicotyledons</taxon>
        <taxon>Gunneridae</taxon>
        <taxon>Pentapetalae</taxon>
        <taxon>asterids</taxon>
        <taxon>campanulids</taxon>
        <taxon>Asterales</taxon>
        <taxon>Asteraceae</taxon>
        <taxon>Asteroideae</taxon>
        <taxon>Anthemideae</taxon>
        <taxon>Anthemidinae</taxon>
        <taxon>Tanacetum</taxon>
    </lineage>
</organism>
<dbReference type="Gene3D" id="3.30.70.270">
    <property type="match status" value="1"/>
</dbReference>
<dbReference type="Pfam" id="PF17919">
    <property type="entry name" value="RT_RNaseH_2"/>
    <property type="match status" value="1"/>
</dbReference>
<feature type="domain" description="Tf2-1-like SH3-like" evidence="6">
    <location>
        <begin position="637"/>
        <end position="701"/>
    </location>
</feature>
<evidence type="ECO:0000256" key="2">
    <source>
        <dbReference type="SAM" id="Coils"/>
    </source>
</evidence>
<dbReference type="InterPro" id="IPR012337">
    <property type="entry name" value="RNaseH-like_sf"/>
</dbReference>
<evidence type="ECO:0008006" key="8">
    <source>
        <dbReference type="Google" id="ProtNLM"/>
    </source>
</evidence>
<proteinExistence type="predicted"/>
<dbReference type="GO" id="GO:0003824">
    <property type="term" value="F:catalytic activity"/>
    <property type="evidence" value="ECO:0007669"/>
    <property type="project" value="UniProtKB-KW"/>
</dbReference>
<evidence type="ECO:0000256" key="3">
    <source>
        <dbReference type="SAM" id="MobiDB-lite"/>
    </source>
</evidence>
<dbReference type="AlphaFoldDB" id="A0A6L2JBQ5"/>
<evidence type="ECO:0000259" key="5">
    <source>
        <dbReference type="Pfam" id="PF17919"/>
    </source>
</evidence>
<feature type="region of interest" description="Disordered" evidence="3">
    <location>
        <begin position="234"/>
        <end position="267"/>
    </location>
</feature>
<dbReference type="EMBL" id="BKCJ010000459">
    <property type="protein sequence ID" value="GEU33385.1"/>
    <property type="molecule type" value="Genomic_DNA"/>
</dbReference>
<dbReference type="SUPFAM" id="SSF56672">
    <property type="entry name" value="DNA/RNA polymerases"/>
    <property type="match status" value="1"/>
</dbReference>
<keyword evidence="2" id="KW-0175">Coiled coil</keyword>
<gene>
    <name evidence="7" type="ORF">Tci_005363</name>
</gene>
<feature type="compositionally biased region" description="Basic and acidic residues" evidence="3">
    <location>
        <begin position="236"/>
        <end position="259"/>
    </location>
</feature>
<accession>A0A6L2JBQ5</accession>
<dbReference type="Pfam" id="PF24626">
    <property type="entry name" value="SH3_Tf2-1"/>
    <property type="match status" value="1"/>
</dbReference>
<dbReference type="Pfam" id="PF03732">
    <property type="entry name" value="Retrotrans_gag"/>
    <property type="match status" value="1"/>
</dbReference>
<dbReference type="Gene3D" id="3.30.420.10">
    <property type="entry name" value="Ribonuclease H-like superfamily/Ribonuclease H"/>
    <property type="match status" value="1"/>
</dbReference>
<dbReference type="InterPro" id="IPR056924">
    <property type="entry name" value="SH3_Tf2-1"/>
</dbReference>
<dbReference type="InterPro" id="IPR005162">
    <property type="entry name" value="Retrotrans_gag_dom"/>
</dbReference>
<name>A0A6L2JBQ5_TANCI</name>
<evidence type="ECO:0000259" key="4">
    <source>
        <dbReference type="Pfam" id="PF03732"/>
    </source>
</evidence>
<feature type="coiled-coil region" evidence="2">
    <location>
        <begin position="713"/>
        <end position="740"/>
    </location>
</feature>
<feature type="domain" description="Reverse transcriptase/retrotransposon-derived protein RNase H-like" evidence="5">
    <location>
        <begin position="472"/>
        <end position="515"/>
    </location>
</feature>
<dbReference type="InterPro" id="IPR041577">
    <property type="entry name" value="RT_RNaseH_2"/>
</dbReference>
<dbReference type="FunFam" id="3.30.70.270:FF:000026">
    <property type="entry name" value="Transposon Ty3-G Gag-Pol polyprotein"/>
    <property type="match status" value="1"/>
</dbReference>
<sequence>MGTMWCLYDPTPSGWCKTDAHSKDFGSISTWEDLTTHFLAQVFPLGMTSKLRNDILMFQQHQDESIDSAFARFNTIITTLKALDEDNAAKNDDMKCRLTDCYTTRVNGGVDEVPDFSTVITEQLQDLLPTIIAQVGVYGMCLKDYNGKGGAIAYTRWIEKIESVQEMSGCRANRKVKYTASSFICKALTWWNTQLETEFWCHAMVKEEMELKTIHIAVLRAGMLTDEAIRKGSFRKNAEKRGNGGEPSRDGNVRDDNKRSRTGRAFASTTNPIRREYMCVAPKCTNYKFYHHPEMPCRTWACFECGGIDHYKAACPKLNRAPRQGGNRQNQAMAIKEGQGHGKNGIEPSNLGFSYEIKIASEQLVEINKSLRGKTEKKIRHLISAKTKEQKLKDIIVVRNVPEVLGHVINSDGIHVDPSKIDVIKNWEAPRTTFEVRSFLGLAGYCRRFIKNFSKIAKPLTILTQKNKTYDWGEEPEEAFQILKDKLCNAHVLALPDRQEDFIVYCDASSLGLAAQNKAVEVVNAPTEMLRGLDKQMKGRSDGAWICTVAENEERYSVSMQKALGTRLDISTTYYPQTDGQRERTIKTLKDMLRACVKDFKGSWDVHLPFVKFSTKTVIILKSYADKRRTPLEFSFGDHVQLNVSPCKCVVRFGKKGKLAPRFVGPFEINERIGLVTYCLRLPQQLNDVYDTFHVSNLKKCLSDLPLHVPLEKIQVDAKLNFIEEHVEILEREFKKLKRSRIPIIKVRWNSKREHEFIW</sequence>
<dbReference type="SUPFAM" id="SSF53098">
    <property type="entry name" value="Ribonuclease H-like"/>
    <property type="match status" value="1"/>
</dbReference>
<dbReference type="PANTHER" id="PTHR37984">
    <property type="entry name" value="PROTEIN CBG26694"/>
    <property type="match status" value="1"/>
</dbReference>
<evidence type="ECO:0000313" key="7">
    <source>
        <dbReference type="EMBL" id="GEU33385.1"/>
    </source>
</evidence>
<protein>
    <recommendedName>
        <fullName evidence="8">Reverse transcriptase domain-containing protein</fullName>
    </recommendedName>
</protein>
<evidence type="ECO:0000259" key="6">
    <source>
        <dbReference type="Pfam" id="PF24626"/>
    </source>
</evidence>